<dbReference type="EMBL" id="LR796910">
    <property type="protein sequence ID" value="CAB4174573.1"/>
    <property type="molecule type" value="Genomic_DNA"/>
</dbReference>
<evidence type="ECO:0000313" key="8">
    <source>
        <dbReference type="EMBL" id="CAB4217774.1"/>
    </source>
</evidence>
<evidence type="ECO:0000313" key="10">
    <source>
        <dbReference type="EMBL" id="CAB5231308.1"/>
    </source>
</evidence>
<evidence type="ECO:0000313" key="4">
    <source>
        <dbReference type="EMBL" id="CAB4180334.1"/>
    </source>
</evidence>
<organism evidence="7">
    <name type="scientific">uncultured Caudovirales phage</name>
    <dbReference type="NCBI Taxonomy" id="2100421"/>
    <lineage>
        <taxon>Viruses</taxon>
        <taxon>Duplodnaviria</taxon>
        <taxon>Heunggongvirae</taxon>
        <taxon>Uroviricota</taxon>
        <taxon>Caudoviricetes</taxon>
        <taxon>Peduoviridae</taxon>
        <taxon>Maltschvirus</taxon>
        <taxon>Maltschvirus maltsch</taxon>
    </lineage>
</organism>
<evidence type="ECO:0000313" key="3">
    <source>
        <dbReference type="EMBL" id="CAB4174573.1"/>
    </source>
</evidence>
<evidence type="ECO:0000313" key="1">
    <source>
        <dbReference type="EMBL" id="CAB4148325.1"/>
    </source>
</evidence>
<dbReference type="EMBL" id="LR797192">
    <property type="protein sequence ID" value="CAB4192126.1"/>
    <property type="molecule type" value="Genomic_DNA"/>
</dbReference>
<evidence type="ECO:0000313" key="2">
    <source>
        <dbReference type="EMBL" id="CAB4167403.1"/>
    </source>
</evidence>
<dbReference type="EMBL" id="LR798432">
    <property type="protein sequence ID" value="CAB5231308.1"/>
    <property type="molecule type" value="Genomic_DNA"/>
</dbReference>
<dbReference type="EMBL" id="LR797496">
    <property type="protein sequence ID" value="CAB4219839.1"/>
    <property type="molecule type" value="Genomic_DNA"/>
</dbReference>
<evidence type="ECO:0000313" key="5">
    <source>
        <dbReference type="EMBL" id="CAB4186252.1"/>
    </source>
</evidence>
<evidence type="ECO:0000313" key="7">
    <source>
        <dbReference type="EMBL" id="CAB4192126.1"/>
    </source>
</evidence>
<protein>
    <submittedName>
        <fullName evidence="7">Uncharacterized protein</fullName>
    </submittedName>
</protein>
<accession>A0A6J5RCD4</accession>
<dbReference type="EMBL" id="LR797145">
    <property type="protein sequence ID" value="CAB4189952.1"/>
    <property type="molecule type" value="Genomic_DNA"/>
</dbReference>
<dbReference type="EMBL" id="LR796811">
    <property type="protein sequence ID" value="CAB4167403.1"/>
    <property type="molecule type" value="Genomic_DNA"/>
</dbReference>
<evidence type="ECO:0000313" key="6">
    <source>
        <dbReference type="EMBL" id="CAB4189952.1"/>
    </source>
</evidence>
<sequence length="285" mass="31685">MEFLRLVEWIRPNTHPPEGEKMAIISTQKRHFSSGIEFANFVESGYADSKFGRSYGREIVAGIASMRNGYNDQNTEVERQIRTFENEVQQDSPVWETNVYGQLANVPAFLAGVPDSMWNRTTEIVDRTPIRIWVGVTSSGAISERDLEKRGACIGAFASAMVKIRPVIISPYVVLGLRLSDRTGNRIGAIASWDLQTSPFELGSIMASLACPKVTRSAGISACEILEPRCDGGWHPDYADEALMRAHLGARPNDVYLASIHLHDALLADPTAWLKKTLAKYRDEE</sequence>
<dbReference type="EMBL" id="LR797088">
    <property type="protein sequence ID" value="CAB4186252.1"/>
    <property type="molecule type" value="Genomic_DNA"/>
</dbReference>
<reference evidence="7" key="1">
    <citation type="submission" date="2020-05" db="EMBL/GenBank/DDBJ databases">
        <authorList>
            <person name="Chiriac C."/>
            <person name="Salcher M."/>
            <person name="Ghai R."/>
            <person name="Kavagutti S V."/>
        </authorList>
    </citation>
    <scope>NUCLEOTIDE SEQUENCE</scope>
</reference>
<gene>
    <name evidence="4" type="ORF">UFOVP1036_18</name>
    <name evidence="5" type="ORF">UFOVP1132_49</name>
    <name evidence="6" type="ORF">UFOVP1190_24</name>
    <name evidence="7" type="ORF">UFOVP1248_2</name>
    <name evidence="8" type="ORF">UFOVP1493_85</name>
    <name evidence="10" type="ORF">UFOVP1584_55</name>
    <name evidence="9" type="ORF">UFOVP1635_10</name>
    <name evidence="1" type="ORF">UFOVP521_53</name>
    <name evidence="2" type="ORF">UFOVP856_25</name>
    <name evidence="3" type="ORF">UFOVP967_63</name>
</gene>
<dbReference type="EMBL" id="LR796496">
    <property type="protein sequence ID" value="CAB4148325.1"/>
    <property type="molecule type" value="Genomic_DNA"/>
</dbReference>
<proteinExistence type="predicted"/>
<evidence type="ECO:0000313" key="9">
    <source>
        <dbReference type="EMBL" id="CAB4219839.1"/>
    </source>
</evidence>
<dbReference type="EMBL" id="LR796991">
    <property type="protein sequence ID" value="CAB4180334.1"/>
    <property type="molecule type" value="Genomic_DNA"/>
</dbReference>
<name>A0A6J5RCD4_9CAUD</name>
<dbReference type="EMBL" id="LR797456">
    <property type="protein sequence ID" value="CAB4217774.1"/>
    <property type="molecule type" value="Genomic_DNA"/>
</dbReference>